<dbReference type="RefSeq" id="XP_038738968.1">
    <property type="nucleotide sequence ID" value="XM_038895703.1"/>
</dbReference>
<reference evidence="3" key="2">
    <citation type="submission" date="2020-11" db="EMBL/GenBank/DDBJ databases">
        <title>Whole genome sequencing of Colletotrichum sp.</title>
        <authorList>
            <person name="Li H."/>
        </authorList>
    </citation>
    <scope>NUCLEOTIDE SEQUENCE</scope>
    <source>
        <strain evidence="3">CkLH20</strain>
    </source>
</reference>
<dbReference type="PROSITE" id="PS51462">
    <property type="entry name" value="NUDIX"/>
    <property type="match status" value="1"/>
</dbReference>
<dbReference type="InterPro" id="IPR015797">
    <property type="entry name" value="NUDIX_hydrolase-like_dom_sf"/>
</dbReference>
<dbReference type="PANTHER" id="PTHR43736">
    <property type="entry name" value="ADP-RIBOSE PYROPHOSPHATASE"/>
    <property type="match status" value="1"/>
</dbReference>
<dbReference type="InterPro" id="IPR000086">
    <property type="entry name" value="NUDIX_hydrolase_dom"/>
</dbReference>
<organism evidence="3 4">
    <name type="scientific">Colletotrichum karsti</name>
    <dbReference type="NCBI Taxonomy" id="1095194"/>
    <lineage>
        <taxon>Eukaryota</taxon>
        <taxon>Fungi</taxon>
        <taxon>Dikarya</taxon>
        <taxon>Ascomycota</taxon>
        <taxon>Pezizomycotina</taxon>
        <taxon>Sordariomycetes</taxon>
        <taxon>Hypocreomycetidae</taxon>
        <taxon>Glomerellales</taxon>
        <taxon>Glomerellaceae</taxon>
        <taxon>Colletotrichum</taxon>
        <taxon>Colletotrichum boninense species complex</taxon>
    </lineage>
</organism>
<dbReference type="SUPFAM" id="SSF55811">
    <property type="entry name" value="Nudix"/>
    <property type="match status" value="1"/>
</dbReference>
<dbReference type="OrthoDB" id="276276at2759"/>
<proteinExistence type="predicted"/>
<dbReference type="EMBL" id="JAATWM020000069">
    <property type="protein sequence ID" value="KAF9869507.1"/>
    <property type="molecule type" value="Genomic_DNA"/>
</dbReference>
<gene>
    <name evidence="3" type="ORF">CkaCkLH20_12992</name>
</gene>
<evidence type="ECO:0000313" key="4">
    <source>
        <dbReference type="Proteomes" id="UP000781932"/>
    </source>
</evidence>
<dbReference type="Pfam" id="PF00293">
    <property type="entry name" value="NUDIX"/>
    <property type="match status" value="1"/>
</dbReference>
<evidence type="ECO:0000313" key="3">
    <source>
        <dbReference type="EMBL" id="KAF9869507.1"/>
    </source>
</evidence>
<name>A0A9P6LER3_9PEZI</name>
<protein>
    <submittedName>
        <fullName evidence="3">Nudix domain protein</fullName>
    </submittedName>
</protein>
<reference evidence="3" key="1">
    <citation type="submission" date="2020-03" db="EMBL/GenBank/DDBJ databases">
        <authorList>
            <person name="He L."/>
        </authorList>
    </citation>
    <scope>NUCLEOTIDE SEQUENCE</scope>
    <source>
        <strain evidence="3">CkLH20</strain>
    </source>
</reference>
<keyword evidence="4" id="KW-1185">Reference proteome</keyword>
<dbReference type="GeneID" id="62168777"/>
<dbReference type="Proteomes" id="UP000781932">
    <property type="component" value="Unassembled WGS sequence"/>
</dbReference>
<sequence length="285" mass="30749">MPPPPPRLRLSSPLIRSITQNLTLARLQQQHRAIATSNILQKSKMPPPPPNPPLSYATSPRLNPYLIPYHPLNSSGTDPRELVTHRLAVGAAVLNLASTPHKVLVLQRSATEKALPHRWELPGGAAEAVDGNLVASATRELWEETGLRAKRVSALVGSYKWSGFGASDDAPVVPGDQALALPGGGVGIASGPSDAGVKMGGEDGDGRSPAAAKGRDAWRKFTYLVEVETDGEGEAEVKIDPEEHDAFVWATEEEVRADQTAEVRFEWTSEHQKQDILRAFSMAKK</sequence>
<dbReference type="AlphaFoldDB" id="A0A9P6LER3"/>
<feature type="domain" description="Nudix hydrolase" evidence="2">
    <location>
        <begin position="84"/>
        <end position="275"/>
    </location>
</feature>
<evidence type="ECO:0000256" key="1">
    <source>
        <dbReference type="SAM" id="MobiDB-lite"/>
    </source>
</evidence>
<comment type="caution">
    <text evidence="3">The sequence shown here is derived from an EMBL/GenBank/DDBJ whole genome shotgun (WGS) entry which is preliminary data.</text>
</comment>
<evidence type="ECO:0000259" key="2">
    <source>
        <dbReference type="PROSITE" id="PS51462"/>
    </source>
</evidence>
<dbReference type="Gene3D" id="3.90.79.10">
    <property type="entry name" value="Nucleoside Triphosphate Pyrophosphohydrolase"/>
    <property type="match status" value="1"/>
</dbReference>
<dbReference type="PANTHER" id="PTHR43736:SF1">
    <property type="entry name" value="DIHYDRONEOPTERIN TRIPHOSPHATE DIPHOSPHATASE"/>
    <property type="match status" value="1"/>
</dbReference>
<feature type="region of interest" description="Disordered" evidence="1">
    <location>
        <begin position="37"/>
        <end position="58"/>
    </location>
</feature>
<accession>A0A9P6LER3</accession>